<keyword evidence="4" id="KW-0597">Phosphoprotein</keyword>
<keyword evidence="7" id="KW-0902">Two-component regulatory system</keyword>
<evidence type="ECO:0000256" key="7">
    <source>
        <dbReference type="ARBA" id="ARBA00023012"/>
    </source>
</evidence>
<proteinExistence type="predicted"/>
<feature type="transmembrane region" description="Helical" evidence="8">
    <location>
        <begin position="161"/>
        <end position="184"/>
    </location>
</feature>
<dbReference type="RefSeq" id="WP_272011304.1">
    <property type="nucleotide sequence ID" value="NZ_JAQNDN010000028.1"/>
</dbReference>
<dbReference type="InterPro" id="IPR004358">
    <property type="entry name" value="Sig_transdc_His_kin-like_C"/>
</dbReference>
<feature type="domain" description="HAMP" evidence="10">
    <location>
        <begin position="186"/>
        <end position="238"/>
    </location>
</feature>
<keyword evidence="6 11" id="KW-0418">Kinase</keyword>
<evidence type="ECO:0000256" key="6">
    <source>
        <dbReference type="ARBA" id="ARBA00022777"/>
    </source>
</evidence>
<dbReference type="InterPro" id="IPR050736">
    <property type="entry name" value="Sensor_HK_Regulatory"/>
</dbReference>
<dbReference type="InterPro" id="IPR005467">
    <property type="entry name" value="His_kinase_dom"/>
</dbReference>
<feature type="domain" description="Histidine kinase" evidence="9">
    <location>
        <begin position="246"/>
        <end position="459"/>
    </location>
</feature>
<evidence type="ECO:0000256" key="8">
    <source>
        <dbReference type="SAM" id="Phobius"/>
    </source>
</evidence>
<dbReference type="SMART" id="SM00387">
    <property type="entry name" value="HATPase_c"/>
    <property type="match status" value="1"/>
</dbReference>
<organism evidence="11 12">
    <name type="scientific">Nannocystis radixulma</name>
    <dbReference type="NCBI Taxonomy" id="2995305"/>
    <lineage>
        <taxon>Bacteria</taxon>
        <taxon>Pseudomonadati</taxon>
        <taxon>Myxococcota</taxon>
        <taxon>Polyangia</taxon>
        <taxon>Nannocystales</taxon>
        <taxon>Nannocystaceae</taxon>
        <taxon>Nannocystis</taxon>
    </lineage>
</organism>
<keyword evidence="5" id="KW-0808">Transferase</keyword>
<dbReference type="SUPFAM" id="SSF47384">
    <property type="entry name" value="Homodimeric domain of signal transducing histidine kinase"/>
    <property type="match status" value="1"/>
</dbReference>
<dbReference type="SMART" id="SM00388">
    <property type="entry name" value="HisKA"/>
    <property type="match status" value="1"/>
</dbReference>
<dbReference type="Pfam" id="PF02518">
    <property type="entry name" value="HATPase_c"/>
    <property type="match status" value="1"/>
</dbReference>
<keyword evidence="8" id="KW-0472">Membrane</keyword>
<dbReference type="PANTHER" id="PTHR43711:SF32">
    <property type="entry name" value="SENSOR-TYPE HISTIDINE KINASE PRRB"/>
    <property type="match status" value="1"/>
</dbReference>
<dbReference type="EMBL" id="JAQNDN010000028">
    <property type="protein sequence ID" value="MDC0675768.1"/>
    <property type="molecule type" value="Genomic_DNA"/>
</dbReference>
<comment type="subcellular location">
    <subcellularLocation>
        <location evidence="2">Membrane</location>
    </subcellularLocation>
</comment>
<comment type="caution">
    <text evidence="11">The sequence shown here is derived from an EMBL/GenBank/DDBJ whole genome shotgun (WGS) entry which is preliminary data.</text>
</comment>
<dbReference type="EC" id="2.7.13.3" evidence="3"/>
<dbReference type="PROSITE" id="PS50885">
    <property type="entry name" value="HAMP"/>
    <property type="match status" value="1"/>
</dbReference>
<keyword evidence="8" id="KW-1133">Transmembrane helix</keyword>
<dbReference type="CDD" id="cd06225">
    <property type="entry name" value="HAMP"/>
    <property type="match status" value="1"/>
</dbReference>
<dbReference type="Gene3D" id="3.30.565.10">
    <property type="entry name" value="Histidine kinase-like ATPase, C-terminal domain"/>
    <property type="match status" value="1"/>
</dbReference>
<evidence type="ECO:0000259" key="10">
    <source>
        <dbReference type="PROSITE" id="PS50885"/>
    </source>
</evidence>
<dbReference type="CDD" id="cd00082">
    <property type="entry name" value="HisKA"/>
    <property type="match status" value="1"/>
</dbReference>
<evidence type="ECO:0000256" key="1">
    <source>
        <dbReference type="ARBA" id="ARBA00000085"/>
    </source>
</evidence>
<gene>
    <name evidence="11" type="ORF">POL58_49020</name>
</gene>
<name>A0ABT5BPW5_9BACT</name>
<evidence type="ECO:0000256" key="5">
    <source>
        <dbReference type="ARBA" id="ARBA00022679"/>
    </source>
</evidence>
<keyword evidence="12" id="KW-1185">Reference proteome</keyword>
<evidence type="ECO:0000256" key="3">
    <source>
        <dbReference type="ARBA" id="ARBA00012438"/>
    </source>
</evidence>
<evidence type="ECO:0000313" key="12">
    <source>
        <dbReference type="Proteomes" id="UP001217838"/>
    </source>
</evidence>
<dbReference type="InterPro" id="IPR003660">
    <property type="entry name" value="HAMP_dom"/>
</dbReference>
<dbReference type="CDD" id="cd00075">
    <property type="entry name" value="HATPase"/>
    <property type="match status" value="1"/>
</dbReference>
<dbReference type="Gene3D" id="1.10.287.130">
    <property type="match status" value="1"/>
</dbReference>
<evidence type="ECO:0000256" key="2">
    <source>
        <dbReference type="ARBA" id="ARBA00004370"/>
    </source>
</evidence>
<dbReference type="Pfam" id="PF00512">
    <property type="entry name" value="HisKA"/>
    <property type="match status" value="1"/>
</dbReference>
<dbReference type="InterPro" id="IPR003661">
    <property type="entry name" value="HisK_dim/P_dom"/>
</dbReference>
<dbReference type="InterPro" id="IPR036890">
    <property type="entry name" value="HATPase_C_sf"/>
</dbReference>
<evidence type="ECO:0000256" key="4">
    <source>
        <dbReference type="ARBA" id="ARBA00022553"/>
    </source>
</evidence>
<dbReference type="Pfam" id="PF00672">
    <property type="entry name" value="HAMP"/>
    <property type="match status" value="1"/>
</dbReference>
<sequence length="473" mass="51638">MANGQGIPLRTLSWGVTGVVVGVALVVSTALVVLTTFLHQTNIHVLASVESLRLARDLELSLDLLARDDVDDLIARRLRTDLRETLHEAGRYVTTAQEAAALLEAARRIDTYWNATRDPRVAPAERTHLRVAALDATDEFVAANIADSTAARRWADRWDRIGDILGIGAGVFLLATTTLLLWWLRRRAYEPLVALARVMEAFGRGRRDARALEVGPLELQEIARHFNAMADALAAQRAAQMTFLGGVAHDLKNPLAALRLALASQARDPDSAARTRRTLDIVTRQTAHLERMVGDFLDIARIEAGRLELRLIDCDLRELVRESAELFDGYPRHELVLDLPREPVQLRCDPLRVTQIVVNLISNAVKYSPDGGAVEIAVTAASDSVTVAVTDHGVGMSESQTRRIFEPFSRVGLSGDTIPGVGLGLHVLQQLVRAHGGTVEVDSAPHRGSTFRVHLARAGPTTTLAHRPPEASA</sequence>
<evidence type="ECO:0000313" key="11">
    <source>
        <dbReference type="EMBL" id="MDC0675768.1"/>
    </source>
</evidence>
<accession>A0ABT5BPW5</accession>
<protein>
    <recommendedName>
        <fullName evidence="3">histidine kinase</fullName>
        <ecNumber evidence="3">2.7.13.3</ecNumber>
    </recommendedName>
</protein>
<dbReference type="InterPro" id="IPR003594">
    <property type="entry name" value="HATPase_dom"/>
</dbReference>
<dbReference type="PANTHER" id="PTHR43711">
    <property type="entry name" value="TWO-COMPONENT HISTIDINE KINASE"/>
    <property type="match status" value="1"/>
</dbReference>
<dbReference type="InterPro" id="IPR036097">
    <property type="entry name" value="HisK_dim/P_sf"/>
</dbReference>
<dbReference type="Proteomes" id="UP001217838">
    <property type="component" value="Unassembled WGS sequence"/>
</dbReference>
<dbReference type="PRINTS" id="PR00344">
    <property type="entry name" value="BCTRLSENSOR"/>
</dbReference>
<comment type="catalytic activity">
    <reaction evidence="1">
        <text>ATP + protein L-histidine = ADP + protein N-phospho-L-histidine.</text>
        <dbReference type="EC" id="2.7.13.3"/>
    </reaction>
</comment>
<feature type="transmembrane region" description="Helical" evidence="8">
    <location>
        <begin position="12"/>
        <end position="38"/>
    </location>
</feature>
<dbReference type="SUPFAM" id="SSF55874">
    <property type="entry name" value="ATPase domain of HSP90 chaperone/DNA topoisomerase II/histidine kinase"/>
    <property type="match status" value="1"/>
</dbReference>
<dbReference type="PROSITE" id="PS50109">
    <property type="entry name" value="HIS_KIN"/>
    <property type="match status" value="1"/>
</dbReference>
<dbReference type="SMART" id="SM00304">
    <property type="entry name" value="HAMP"/>
    <property type="match status" value="1"/>
</dbReference>
<evidence type="ECO:0000259" key="9">
    <source>
        <dbReference type="PROSITE" id="PS50109"/>
    </source>
</evidence>
<reference evidence="11 12" key="1">
    <citation type="submission" date="2022-11" db="EMBL/GenBank/DDBJ databases">
        <title>Minimal conservation of predation-associated metabolite biosynthetic gene clusters underscores biosynthetic potential of Myxococcota including descriptions for ten novel species: Archangium lansinium sp. nov., Myxococcus landrumus sp. nov., Nannocystis bai.</title>
        <authorList>
            <person name="Ahearne A."/>
            <person name="Stevens C."/>
            <person name="Dowd S."/>
        </authorList>
    </citation>
    <scope>NUCLEOTIDE SEQUENCE [LARGE SCALE GENOMIC DNA]</scope>
    <source>
        <strain evidence="11 12">NCELM</strain>
    </source>
</reference>
<dbReference type="GO" id="GO:0016301">
    <property type="term" value="F:kinase activity"/>
    <property type="evidence" value="ECO:0007669"/>
    <property type="project" value="UniProtKB-KW"/>
</dbReference>
<keyword evidence="8" id="KW-0812">Transmembrane</keyword>
<dbReference type="Gene3D" id="6.10.340.10">
    <property type="match status" value="1"/>
</dbReference>